<dbReference type="SUPFAM" id="SSF46458">
    <property type="entry name" value="Globin-like"/>
    <property type="match status" value="1"/>
</dbReference>
<keyword evidence="5 6" id="KW-0408">Iron</keyword>
<dbReference type="CDD" id="cd00454">
    <property type="entry name" value="TrHb1_N"/>
    <property type="match status" value="1"/>
</dbReference>
<evidence type="ECO:0000256" key="7">
    <source>
        <dbReference type="PIRSR" id="PIRSR002030-1"/>
    </source>
</evidence>
<sequence>MSLYEAIGGAAAIDAAVDRFYDKVLRDPLLAPFFASMDMHSQRRKQKAFFGTLFRGQTEGVQSYMRSAHKRLVDEGRIGDAHFDAVARHLQSTLQDLTVPADLIVQIMGAAAGLRNAVLGR</sequence>
<evidence type="ECO:0000256" key="4">
    <source>
        <dbReference type="ARBA" id="ARBA00022723"/>
    </source>
</evidence>
<proteinExistence type="inferred from homology"/>
<gene>
    <name evidence="9" type="ORF">GCM10017083_44160</name>
</gene>
<dbReference type="GO" id="GO:0046872">
    <property type="term" value="F:metal ion binding"/>
    <property type="evidence" value="ECO:0007669"/>
    <property type="project" value="UniProtKB-UniRule"/>
</dbReference>
<keyword evidence="2 6" id="KW-0813">Transport</keyword>
<keyword evidence="6" id="KW-0561">Oxygen transport</keyword>
<dbReference type="GO" id="GO:0005344">
    <property type="term" value="F:oxygen carrier activity"/>
    <property type="evidence" value="ECO:0007669"/>
    <property type="project" value="UniProtKB-UniRule"/>
</dbReference>
<dbReference type="PIRSF" id="PIRSF002030">
    <property type="entry name" value="Globin_Protozoa/Cyanobacteria"/>
    <property type="match status" value="1"/>
</dbReference>
<evidence type="ECO:0000313" key="9">
    <source>
        <dbReference type="EMBL" id="GHD59617.1"/>
    </source>
</evidence>
<dbReference type="InterPro" id="IPR009050">
    <property type="entry name" value="Globin-like_sf"/>
</dbReference>
<evidence type="ECO:0000313" key="10">
    <source>
        <dbReference type="Proteomes" id="UP000630353"/>
    </source>
</evidence>
<reference evidence="9" key="2">
    <citation type="submission" date="2020-09" db="EMBL/GenBank/DDBJ databases">
        <authorList>
            <person name="Sun Q."/>
            <person name="Kim S."/>
        </authorList>
    </citation>
    <scope>NUCLEOTIDE SEQUENCE</scope>
    <source>
        <strain evidence="9">KCTC 42651</strain>
    </source>
</reference>
<dbReference type="InterPro" id="IPR001486">
    <property type="entry name" value="Hemoglobin_trunc"/>
</dbReference>
<accession>A0A918XW66</accession>
<protein>
    <recommendedName>
        <fullName evidence="6">Group 1 truncated hemoglobin</fullName>
    </recommendedName>
</protein>
<feature type="binding site" description="distal binding residue" evidence="8">
    <location>
        <position position="69"/>
    </location>
    <ligand>
        <name>heme</name>
        <dbReference type="ChEBI" id="CHEBI:30413"/>
    </ligand>
    <ligandPart>
        <name>Fe</name>
        <dbReference type="ChEBI" id="CHEBI:18248"/>
    </ligandPart>
</feature>
<dbReference type="GO" id="GO:0020037">
    <property type="term" value="F:heme binding"/>
    <property type="evidence" value="ECO:0007669"/>
    <property type="project" value="InterPro"/>
</dbReference>
<dbReference type="RefSeq" id="WP_229837436.1">
    <property type="nucleotide sequence ID" value="NZ_BMZS01000011.1"/>
</dbReference>
<dbReference type="Pfam" id="PF01152">
    <property type="entry name" value="Bac_globin"/>
    <property type="match status" value="1"/>
</dbReference>
<dbReference type="Proteomes" id="UP000630353">
    <property type="component" value="Unassembled WGS sequence"/>
</dbReference>
<evidence type="ECO:0000256" key="1">
    <source>
        <dbReference type="ARBA" id="ARBA00009660"/>
    </source>
</evidence>
<dbReference type="Gene3D" id="1.10.490.10">
    <property type="entry name" value="Globins"/>
    <property type="match status" value="1"/>
</dbReference>
<evidence type="ECO:0000256" key="5">
    <source>
        <dbReference type="ARBA" id="ARBA00023004"/>
    </source>
</evidence>
<evidence type="ECO:0000256" key="3">
    <source>
        <dbReference type="ARBA" id="ARBA00022617"/>
    </source>
</evidence>
<dbReference type="EMBL" id="BMZS01000011">
    <property type="protein sequence ID" value="GHD59617.1"/>
    <property type="molecule type" value="Genomic_DNA"/>
</dbReference>
<dbReference type="GO" id="GO:0019825">
    <property type="term" value="F:oxygen binding"/>
    <property type="evidence" value="ECO:0007669"/>
    <property type="project" value="InterPro"/>
</dbReference>
<evidence type="ECO:0000256" key="6">
    <source>
        <dbReference type="PIRNR" id="PIRNR002030"/>
    </source>
</evidence>
<comment type="caution">
    <text evidence="9">The sequence shown here is derived from an EMBL/GenBank/DDBJ whole genome shotgun (WGS) entry which is preliminary data.</text>
</comment>
<name>A0A918XW66_9PROT</name>
<dbReference type="InterPro" id="IPR012292">
    <property type="entry name" value="Globin/Proto"/>
</dbReference>
<evidence type="ECO:0000256" key="2">
    <source>
        <dbReference type="ARBA" id="ARBA00022448"/>
    </source>
</evidence>
<evidence type="ECO:0000256" key="8">
    <source>
        <dbReference type="PIRSR" id="PIRSR601486-1"/>
    </source>
</evidence>
<keyword evidence="10" id="KW-1185">Reference proteome</keyword>
<dbReference type="InterPro" id="IPR016339">
    <property type="entry name" value="Hemoglobin_trunc_I"/>
</dbReference>
<keyword evidence="3 6" id="KW-0349">Heme</keyword>
<reference evidence="9" key="1">
    <citation type="journal article" date="2014" name="Int. J. Syst. Evol. Microbiol.">
        <title>Complete genome sequence of Corynebacterium casei LMG S-19264T (=DSM 44701T), isolated from a smear-ripened cheese.</title>
        <authorList>
            <consortium name="US DOE Joint Genome Institute (JGI-PGF)"/>
            <person name="Walter F."/>
            <person name="Albersmeier A."/>
            <person name="Kalinowski J."/>
            <person name="Ruckert C."/>
        </authorList>
    </citation>
    <scope>NUCLEOTIDE SEQUENCE</scope>
    <source>
        <strain evidence="9">KCTC 42651</strain>
    </source>
</reference>
<dbReference type="AlphaFoldDB" id="A0A918XW66"/>
<organism evidence="9 10">
    <name type="scientific">Thalassobaculum fulvum</name>
    <dbReference type="NCBI Taxonomy" id="1633335"/>
    <lineage>
        <taxon>Bacteria</taxon>
        <taxon>Pseudomonadati</taxon>
        <taxon>Pseudomonadota</taxon>
        <taxon>Alphaproteobacteria</taxon>
        <taxon>Rhodospirillales</taxon>
        <taxon>Thalassobaculaceae</taxon>
        <taxon>Thalassobaculum</taxon>
    </lineage>
</organism>
<comment type="similarity">
    <text evidence="1 6">Belongs to the truncated hemoglobin family. Group I subfamily.</text>
</comment>
<feature type="binding site" description="proximal binding residue" evidence="7">
    <location>
        <position position="69"/>
    </location>
    <ligand>
        <name>heme</name>
        <dbReference type="ChEBI" id="CHEBI:30413"/>
    </ligand>
    <ligandPart>
        <name>Fe</name>
        <dbReference type="ChEBI" id="CHEBI:18248"/>
    </ligandPart>
</feature>
<comment type="cofactor">
    <cofactor evidence="7">
        <name>heme</name>
        <dbReference type="ChEBI" id="CHEBI:30413"/>
    </cofactor>
    <text evidence="7">Binds 1 heme group per subunit.</text>
</comment>
<keyword evidence="4 6" id="KW-0479">Metal-binding</keyword>